<dbReference type="EMBL" id="NWVK02000003">
    <property type="protein sequence ID" value="TVS92675.1"/>
    <property type="molecule type" value="Genomic_DNA"/>
</dbReference>
<evidence type="ECO:0000256" key="3">
    <source>
        <dbReference type="ARBA" id="ARBA00022475"/>
    </source>
</evidence>
<name>A0A6H2NVH2_WOLPI</name>
<dbReference type="GO" id="GO:0005886">
    <property type="term" value="C:plasma membrane"/>
    <property type="evidence" value="ECO:0007669"/>
    <property type="project" value="UniProtKB-SubCell"/>
</dbReference>
<evidence type="ECO:0000256" key="1">
    <source>
        <dbReference type="ARBA" id="ARBA00004651"/>
    </source>
</evidence>
<keyword evidence="4 7" id="KW-0812">Transmembrane</keyword>
<evidence type="ECO:0000259" key="9">
    <source>
        <dbReference type="Pfam" id="PF20501"/>
    </source>
</evidence>
<dbReference type="NCBIfam" id="NF009159">
    <property type="entry name" value="PRK12504.1"/>
    <property type="match status" value="1"/>
</dbReference>
<evidence type="ECO:0000256" key="7">
    <source>
        <dbReference type="SAM" id="Phobius"/>
    </source>
</evidence>
<evidence type="ECO:0000259" key="8">
    <source>
        <dbReference type="Pfam" id="PF13244"/>
    </source>
</evidence>
<dbReference type="OrthoDB" id="2085045at2"/>
<evidence type="ECO:0000256" key="6">
    <source>
        <dbReference type="ARBA" id="ARBA00023136"/>
    </source>
</evidence>
<dbReference type="InterPro" id="IPR050616">
    <property type="entry name" value="CPA3_Na-H_Antiporter_A"/>
</dbReference>
<feature type="transmembrane region" description="Helical" evidence="7">
    <location>
        <begin position="87"/>
        <end position="104"/>
    </location>
</feature>
<dbReference type="PANTHER" id="PTHR43373:SF1">
    <property type="entry name" value="NA(+)_H(+) ANTIPORTER SUBUNIT A"/>
    <property type="match status" value="1"/>
</dbReference>
<protein>
    <submittedName>
        <fullName evidence="10">DUF4040 domain-containing protein</fullName>
    </submittedName>
</protein>
<feature type="transmembrane region" description="Helical" evidence="7">
    <location>
        <begin position="53"/>
        <end position="75"/>
    </location>
</feature>
<feature type="transmembrane region" description="Helical" evidence="7">
    <location>
        <begin position="150"/>
        <end position="168"/>
    </location>
</feature>
<comment type="subcellular location">
    <subcellularLocation>
        <location evidence="1">Cell membrane</location>
        <topology evidence="1">Multi-pass membrane protein</topology>
    </subcellularLocation>
</comment>
<reference evidence="10" key="1">
    <citation type="submission" date="2019-07" db="EMBL/GenBank/DDBJ databases">
        <title>Genome assemblies of Wolbachia strains wAlbA and wAlbB in wild caught Aedes albopictus specimens.</title>
        <authorList>
            <person name="Kulkarni A."/>
            <person name="Yu W."/>
            <person name="Xue R.-D."/>
            <person name="Ma Y."/>
            <person name="Xu J."/>
        </authorList>
    </citation>
    <scope>NUCLEOTIDE SEQUENCE</scope>
    <source>
        <strain evidence="10">FL2016</strain>
    </source>
</reference>
<feature type="domain" description="MrpA C-terminal/MbhE" evidence="9">
    <location>
        <begin position="113"/>
        <end position="169"/>
    </location>
</feature>
<dbReference type="RefSeq" id="WP_096617044.1">
    <property type="nucleotide sequence ID" value="NZ_JACRYZ010000032.1"/>
</dbReference>
<dbReference type="InterPro" id="IPR025383">
    <property type="entry name" value="MrpA_C/MbhD"/>
</dbReference>
<feature type="domain" description="MrpA C-terminal/MbhD" evidence="8">
    <location>
        <begin position="11"/>
        <end position="75"/>
    </location>
</feature>
<dbReference type="InterPro" id="IPR046806">
    <property type="entry name" value="MrpA_C/MbhE"/>
</dbReference>
<evidence type="ECO:0000313" key="10">
    <source>
        <dbReference type="EMBL" id="TVS92675.1"/>
    </source>
</evidence>
<accession>A0A6H2NVH2</accession>
<feature type="transmembrane region" description="Helical" evidence="7">
    <location>
        <begin position="30"/>
        <end position="47"/>
    </location>
</feature>
<keyword evidence="2" id="KW-0813">Transport</keyword>
<comment type="caution">
    <text evidence="10">The sequence shown here is derived from an EMBL/GenBank/DDBJ whole genome shotgun (WGS) entry which is preliminary data.</text>
</comment>
<dbReference type="AlphaFoldDB" id="A0A6H2NVH2"/>
<gene>
    <name evidence="10" type="ORF">COM43_000150</name>
</gene>
<dbReference type="Pfam" id="PF13244">
    <property type="entry name" value="MbhD"/>
    <property type="match status" value="1"/>
</dbReference>
<organism evidence="10">
    <name type="scientific">Wolbachia pipientis</name>
    <dbReference type="NCBI Taxonomy" id="955"/>
    <lineage>
        <taxon>Bacteria</taxon>
        <taxon>Pseudomonadati</taxon>
        <taxon>Pseudomonadota</taxon>
        <taxon>Alphaproteobacteria</taxon>
        <taxon>Rickettsiales</taxon>
        <taxon>Anaplasmataceae</taxon>
        <taxon>Wolbachieae</taxon>
        <taxon>Wolbachia</taxon>
    </lineage>
</organism>
<keyword evidence="3" id="KW-1003">Cell membrane</keyword>
<evidence type="ECO:0000256" key="2">
    <source>
        <dbReference type="ARBA" id="ARBA00022448"/>
    </source>
</evidence>
<evidence type="ECO:0000256" key="4">
    <source>
        <dbReference type="ARBA" id="ARBA00022692"/>
    </source>
</evidence>
<dbReference type="Pfam" id="PF20501">
    <property type="entry name" value="MbhE"/>
    <property type="match status" value="1"/>
</dbReference>
<feature type="transmembrane region" description="Helical" evidence="7">
    <location>
        <begin position="6"/>
        <end position="23"/>
    </location>
</feature>
<proteinExistence type="predicted"/>
<dbReference type="Proteomes" id="UP000217566">
    <property type="component" value="Unassembled WGS sequence"/>
</dbReference>
<evidence type="ECO:0000256" key="5">
    <source>
        <dbReference type="ARBA" id="ARBA00022989"/>
    </source>
</evidence>
<keyword evidence="5 7" id="KW-1133">Transmembrane helix</keyword>
<dbReference type="PANTHER" id="PTHR43373">
    <property type="entry name" value="NA(+)/H(+) ANTIPORTER SUBUNIT"/>
    <property type="match status" value="1"/>
</dbReference>
<keyword evidence="6 7" id="KW-0472">Membrane</keyword>
<sequence length="175" mass="19210">MLEILNVVLLLLLLTVTVFIVFSRHLVVSAVLMCVFSSLIALIYLIMNAPDVAITEASVGAGLSTIFTFAALSLIKNHKVNLSHNPITLFFMLFLAVCLSYFMIQLPDFGSNNAPIHLHVAPYYVENTEKAIGIPNIVTAVLASFRGYDTFGETIVVFTAALCITLILKEEKEND</sequence>